<dbReference type="STRING" id="331113.SNE_A03240"/>
<proteinExistence type="predicted"/>
<dbReference type="EMBL" id="FR872582">
    <property type="protein sequence ID" value="CCB88201.1"/>
    <property type="molecule type" value="Genomic_DNA"/>
</dbReference>
<dbReference type="KEGG" id="sng:SNE_A03240"/>
<dbReference type="RefSeq" id="WP_013942668.1">
    <property type="nucleotide sequence ID" value="NC_015713.1"/>
</dbReference>
<dbReference type="HOGENOM" id="CLU_1936706_0_0_0"/>
<dbReference type="Proteomes" id="UP000000496">
    <property type="component" value="Chromosome gsn.131"/>
</dbReference>
<gene>
    <name evidence="2" type="ordered locus">SNE_A03240</name>
</gene>
<feature type="transmembrane region" description="Helical" evidence="1">
    <location>
        <begin position="28"/>
        <end position="49"/>
    </location>
</feature>
<keyword evidence="1" id="KW-0812">Transmembrane</keyword>
<keyword evidence="1" id="KW-1133">Transmembrane helix</keyword>
<keyword evidence="1" id="KW-0472">Membrane</keyword>
<organism evidence="2 3">
    <name type="scientific">Simkania negevensis (strain ATCC VR-1471 / DSM 27360 / Z)</name>
    <dbReference type="NCBI Taxonomy" id="331113"/>
    <lineage>
        <taxon>Bacteria</taxon>
        <taxon>Pseudomonadati</taxon>
        <taxon>Chlamydiota</taxon>
        <taxon>Chlamydiia</taxon>
        <taxon>Parachlamydiales</taxon>
        <taxon>Simkaniaceae</taxon>
        <taxon>Simkania</taxon>
    </lineage>
</organism>
<feature type="transmembrane region" description="Helical" evidence="1">
    <location>
        <begin position="69"/>
        <end position="96"/>
    </location>
</feature>
<keyword evidence="3" id="KW-1185">Reference proteome</keyword>
<name>F8L642_SIMNZ</name>
<evidence type="ECO:0000256" key="1">
    <source>
        <dbReference type="SAM" id="Phobius"/>
    </source>
</evidence>
<sequence>MRPIPPFEQVLPIFRFGYEALLTRFAKVSFVAAVTFPLIGALFAAPLLIATRFGNDREAEQREIVKYCFAPLGAIGIGLCYAGLTAVGTLALCIMFDGAHKLTMGRHAMSYRYVFFPFRFNFINYNAFIK</sequence>
<reference evidence="2 3" key="2">
    <citation type="journal article" date="2011" name="Mol. Biol. Evol.">
        <title>Unity in variety--the pan-genome of the Chlamydiae.</title>
        <authorList>
            <person name="Collingro A."/>
            <person name="Tischler P."/>
            <person name="Weinmaier T."/>
            <person name="Penz T."/>
            <person name="Heinz E."/>
            <person name="Brunham R.C."/>
            <person name="Read T.D."/>
            <person name="Bavoil P.M."/>
            <person name="Sachse K."/>
            <person name="Kahane S."/>
            <person name="Friedman M.G."/>
            <person name="Rattei T."/>
            <person name="Myers G.S."/>
            <person name="Horn M."/>
        </authorList>
    </citation>
    <scope>NUCLEOTIDE SEQUENCE [LARGE SCALE GENOMIC DNA]</scope>
    <source>
        <strain evidence="3">ATCC VR-1471 / Z</strain>
    </source>
</reference>
<protein>
    <submittedName>
        <fullName evidence="2">Uncharacterized protein</fullName>
    </submittedName>
</protein>
<accession>F8L642</accession>
<dbReference type="AlphaFoldDB" id="F8L642"/>
<evidence type="ECO:0000313" key="3">
    <source>
        <dbReference type="Proteomes" id="UP000000496"/>
    </source>
</evidence>
<evidence type="ECO:0000313" key="2">
    <source>
        <dbReference type="EMBL" id="CCB88201.1"/>
    </source>
</evidence>
<reference key="1">
    <citation type="journal article" date="2011" name="Mol. Biol. Evol.">
        <title>Unity in variety -- the pan-genome of the Chlamydiae.</title>
        <authorList>
            <person name="Collingro A."/>
            <person name="Tischler P."/>
            <person name="Weinmaier T."/>
            <person name="Penz T."/>
            <person name="Heinz E."/>
            <person name="Brunham R.C."/>
            <person name="Read T.D."/>
            <person name="Bavoil P.M."/>
            <person name="Sachse K."/>
            <person name="Kahane S."/>
            <person name="Friedman M.G."/>
            <person name="Rattei T."/>
            <person name="Myers G.S.A."/>
            <person name="Horn M."/>
        </authorList>
    </citation>
    <scope>NUCLEOTIDE SEQUENCE</scope>
    <source>
        <strain>Z</strain>
    </source>
</reference>